<keyword evidence="2" id="KW-1185">Reference proteome</keyword>
<proteinExistence type="predicted"/>
<accession>A0ABR3F615</accession>
<organism evidence="1 2">
    <name type="scientific">Marasmius crinis-equi</name>
    <dbReference type="NCBI Taxonomy" id="585013"/>
    <lineage>
        <taxon>Eukaryota</taxon>
        <taxon>Fungi</taxon>
        <taxon>Dikarya</taxon>
        <taxon>Basidiomycota</taxon>
        <taxon>Agaricomycotina</taxon>
        <taxon>Agaricomycetes</taxon>
        <taxon>Agaricomycetidae</taxon>
        <taxon>Agaricales</taxon>
        <taxon>Marasmiineae</taxon>
        <taxon>Marasmiaceae</taxon>
        <taxon>Marasmius</taxon>
    </lineage>
</organism>
<evidence type="ECO:0000313" key="2">
    <source>
        <dbReference type="Proteomes" id="UP001465976"/>
    </source>
</evidence>
<name>A0ABR3F615_9AGAR</name>
<reference evidence="1 2" key="1">
    <citation type="submission" date="2024-02" db="EMBL/GenBank/DDBJ databases">
        <title>A draft genome for the cacao thread blight pathogen Marasmius crinis-equi.</title>
        <authorList>
            <person name="Cohen S.P."/>
            <person name="Baruah I.K."/>
            <person name="Amoako-Attah I."/>
            <person name="Bukari Y."/>
            <person name="Meinhardt L.W."/>
            <person name="Bailey B.A."/>
        </authorList>
    </citation>
    <scope>NUCLEOTIDE SEQUENCE [LARGE SCALE GENOMIC DNA]</scope>
    <source>
        <strain evidence="1 2">GH-76</strain>
    </source>
</reference>
<dbReference type="EMBL" id="JBAHYK010000898">
    <property type="protein sequence ID" value="KAL0570630.1"/>
    <property type="molecule type" value="Genomic_DNA"/>
</dbReference>
<dbReference type="Proteomes" id="UP001465976">
    <property type="component" value="Unassembled WGS sequence"/>
</dbReference>
<gene>
    <name evidence="1" type="ORF">V5O48_011328</name>
</gene>
<comment type="caution">
    <text evidence="1">The sequence shown here is derived from an EMBL/GenBank/DDBJ whole genome shotgun (WGS) entry which is preliminary data.</text>
</comment>
<sequence length="370" mass="41486">MSSQRLQKLYGTDFASWATDGSKTDQERSELLSKFRDTVTRSTIGEIVEYFGPDQEALARLVASSSTVEALSDWIEEGCSALDLIQGDLARCEEGRTTTHRLHTSSPENVIYASDPIRMRLETGKTHAALLRAMVIVKSYDQKSKPWFLPPPPLPHHFMASEADVNTFNVVQVYLPTIKVLNGILESVGAPHRLSLRSQGRPQTGSGAVDYFIACHGSRGPAGRVEAKDDKKGTPLCLMEDKPWKSCGELERWCQKPQPLVASDTGHKKVQKIIGQVRKYVFFYETPYTIVSDGVRYIGLVWGQCEHWKLGATHRFTPEYSFPHYISRKEHEVRTVIGYNASTKGEPKARMVVMALCIMALQDLGALKRR</sequence>
<evidence type="ECO:0000313" key="1">
    <source>
        <dbReference type="EMBL" id="KAL0570630.1"/>
    </source>
</evidence>
<protein>
    <submittedName>
        <fullName evidence="1">Uncharacterized protein</fullName>
    </submittedName>
</protein>